<dbReference type="AlphaFoldDB" id="A0A6J4JR06"/>
<accession>A0A6J4JR06</accession>
<sequence length="54" mass="5381">MPAVNRLAGALRAAGGAVTDAEHAASPIAFHLRFGDVLTASECIAGFASEARAA</sequence>
<name>A0A6J4JR06_9PROT</name>
<evidence type="ECO:0000313" key="1">
    <source>
        <dbReference type="EMBL" id="CAA9285019.1"/>
    </source>
</evidence>
<organism evidence="1">
    <name type="scientific">uncultured Acetobacteraceae bacterium</name>
    <dbReference type="NCBI Taxonomy" id="169975"/>
    <lineage>
        <taxon>Bacteria</taxon>
        <taxon>Pseudomonadati</taxon>
        <taxon>Pseudomonadota</taxon>
        <taxon>Alphaproteobacteria</taxon>
        <taxon>Acetobacterales</taxon>
        <taxon>Acetobacteraceae</taxon>
        <taxon>environmental samples</taxon>
    </lineage>
</organism>
<dbReference type="EMBL" id="CADCTL010000305">
    <property type="protein sequence ID" value="CAA9285019.1"/>
    <property type="molecule type" value="Genomic_DNA"/>
</dbReference>
<gene>
    <name evidence="1" type="ORF">AVDCRST_MAG04-4047</name>
</gene>
<reference evidence="1" key="1">
    <citation type="submission" date="2020-02" db="EMBL/GenBank/DDBJ databases">
        <authorList>
            <person name="Meier V. D."/>
        </authorList>
    </citation>
    <scope>NUCLEOTIDE SEQUENCE</scope>
    <source>
        <strain evidence="1">AVDCRST_MAG04</strain>
    </source>
</reference>
<protein>
    <submittedName>
        <fullName evidence="1">Uncharacterized protein</fullName>
    </submittedName>
</protein>
<proteinExistence type="predicted"/>